<protein>
    <submittedName>
        <fullName evidence="7">O-antigen ligase family protein</fullName>
    </submittedName>
</protein>
<feature type="transmembrane region" description="Helical" evidence="5">
    <location>
        <begin position="237"/>
        <end position="255"/>
    </location>
</feature>
<feature type="domain" description="O-antigen ligase-related" evidence="6">
    <location>
        <begin position="203"/>
        <end position="355"/>
    </location>
</feature>
<dbReference type="PANTHER" id="PTHR37422:SF13">
    <property type="entry name" value="LIPOPOLYSACCHARIDE BIOSYNTHESIS PROTEIN PA4999-RELATED"/>
    <property type="match status" value="1"/>
</dbReference>
<organism evidence="7 8">
    <name type="scientific">Flavobacterium ponti</name>
    <dbReference type="NCBI Taxonomy" id="665133"/>
    <lineage>
        <taxon>Bacteria</taxon>
        <taxon>Pseudomonadati</taxon>
        <taxon>Bacteroidota</taxon>
        <taxon>Flavobacteriia</taxon>
        <taxon>Flavobacteriales</taxon>
        <taxon>Flavobacteriaceae</taxon>
        <taxon>Flavobacterium</taxon>
    </lineage>
</organism>
<evidence type="ECO:0000256" key="2">
    <source>
        <dbReference type="ARBA" id="ARBA00022692"/>
    </source>
</evidence>
<feature type="transmembrane region" description="Helical" evidence="5">
    <location>
        <begin position="93"/>
        <end position="111"/>
    </location>
</feature>
<evidence type="ECO:0000313" key="8">
    <source>
        <dbReference type="Proteomes" id="UP001595885"/>
    </source>
</evidence>
<dbReference type="InterPro" id="IPR007016">
    <property type="entry name" value="O-antigen_ligase-rel_domated"/>
</dbReference>
<keyword evidence="2 5" id="KW-0812">Transmembrane</keyword>
<dbReference type="Proteomes" id="UP001595885">
    <property type="component" value="Unassembled WGS sequence"/>
</dbReference>
<keyword evidence="3 5" id="KW-1133">Transmembrane helix</keyword>
<gene>
    <name evidence="7" type="ORF">ACFO3U_00285</name>
</gene>
<dbReference type="InterPro" id="IPR051533">
    <property type="entry name" value="WaaL-like"/>
</dbReference>
<feature type="transmembrane region" description="Helical" evidence="5">
    <location>
        <begin position="200"/>
        <end position="231"/>
    </location>
</feature>
<dbReference type="Pfam" id="PF04932">
    <property type="entry name" value="Wzy_C"/>
    <property type="match status" value="1"/>
</dbReference>
<comment type="caution">
    <text evidence="7">The sequence shown here is derived from an EMBL/GenBank/DDBJ whole genome shotgun (WGS) entry which is preliminary data.</text>
</comment>
<evidence type="ECO:0000259" key="6">
    <source>
        <dbReference type="Pfam" id="PF04932"/>
    </source>
</evidence>
<keyword evidence="4 5" id="KW-0472">Membrane</keyword>
<evidence type="ECO:0000313" key="7">
    <source>
        <dbReference type="EMBL" id="MFC4738421.1"/>
    </source>
</evidence>
<keyword evidence="8" id="KW-1185">Reference proteome</keyword>
<evidence type="ECO:0000256" key="4">
    <source>
        <dbReference type="ARBA" id="ARBA00023136"/>
    </source>
</evidence>
<sequence length="417" mass="49847">MNKIKKSLQMTINAEKNFSYLIPLLFLFPFFKENISTFFFILITLNTVVFSLQKKTFNFNINSLFLILPFCIILIHSLLWYSSPEDLKPIKNGLYFILFPLVFLNIPRTLFSKEKLNFYFEILKYVVLIICFGYFLAFFYFYDYEHLFQYRYNIPKFRDFVYYEIPFFKIHPTYFTTIIILTTTNSLLKIINEKKWREVFFILVSIITSVALLAKFNMIFLFLLIVFIILFKTKVKKIYKSILVLFLALSSFLMVKYVPGVKSRFVEIAASYNKPPQGMSFDSTNIRIAIINCSKQIAENNFFTGVGFNNTKDELLNCFKSNYDSSFYKNKRYMTHNYFMYILISSGIFGLLFFLFYIYTIIKLTLKINSFLLNVVILNVLCVCLIEDFFYRQFGLFYFSLIFYCFLNNKRELIFKK</sequence>
<feature type="transmembrane region" description="Helical" evidence="5">
    <location>
        <begin position="371"/>
        <end position="391"/>
    </location>
</feature>
<feature type="transmembrane region" description="Helical" evidence="5">
    <location>
        <begin position="170"/>
        <end position="188"/>
    </location>
</feature>
<dbReference type="GO" id="GO:0016874">
    <property type="term" value="F:ligase activity"/>
    <property type="evidence" value="ECO:0007669"/>
    <property type="project" value="UniProtKB-KW"/>
</dbReference>
<feature type="transmembrane region" description="Helical" evidence="5">
    <location>
        <begin position="123"/>
        <end position="142"/>
    </location>
</feature>
<dbReference type="PANTHER" id="PTHR37422">
    <property type="entry name" value="TEICHURONIC ACID BIOSYNTHESIS PROTEIN TUAE"/>
    <property type="match status" value="1"/>
</dbReference>
<name>A0ABV9P1H4_9FLAO</name>
<evidence type="ECO:0000256" key="3">
    <source>
        <dbReference type="ARBA" id="ARBA00022989"/>
    </source>
</evidence>
<reference evidence="8" key="1">
    <citation type="journal article" date="2019" name="Int. J. Syst. Evol. Microbiol.">
        <title>The Global Catalogue of Microorganisms (GCM) 10K type strain sequencing project: providing services to taxonomists for standard genome sequencing and annotation.</title>
        <authorList>
            <consortium name="The Broad Institute Genomics Platform"/>
            <consortium name="The Broad Institute Genome Sequencing Center for Infectious Disease"/>
            <person name="Wu L."/>
            <person name="Ma J."/>
        </authorList>
    </citation>
    <scope>NUCLEOTIDE SEQUENCE [LARGE SCALE GENOMIC DNA]</scope>
    <source>
        <strain evidence="8">CCUG 50349</strain>
    </source>
</reference>
<accession>A0ABV9P1H4</accession>
<evidence type="ECO:0000256" key="1">
    <source>
        <dbReference type="ARBA" id="ARBA00004141"/>
    </source>
</evidence>
<feature type="transmembrane region" description="Helical" evidence="5">
    <location>
        <begin position="64"/>
        <end position="81"/>
    </location>
</feature>
<comment type="subcellular location">
    <subcellularLocation>
        <location evidence="1">Membrane</location>
        <topology evidence="1">Multi-pass membrane protein</topology>
    </subcellularLocation>
</comment>
<evidence type="ECO:0000256" key="5">
    <source>
        <dbReference type="SAM" id="Phobius"/>
    </source>
</evidence>
<keyword evidence="7" id="KW-0436">Ligase</keyword>
<dbReference type="EMBL" id="JBHSGW010000001">
    <property type="protein sequence ID" value="MFC4738421.1"/>
    <property type="molecule type" value="Genomic_DNA"/>
</dbReference>
<proteinExistence type="predicted"/>
<feature type="transmembrane region" description="Helical" evidence="5">
    <location>
        <begin position="338"/>
        <end position="359"/>
    </location>
</feature>
<dbReference type="RefSeq" id="WP_379737322.1">
    <property type="nucleotide sequence ID" value="NZ_JBHSGW010000001.1"/>
</dbReference>